<dbReference type="CDD" id="cd00273">
    <property type="entry name" value="Chemokine_CXC"/>
    <property type="match status" value="1"/>
</dbReference>
<feature type="domain" description="Chemokine interleukin-8-like" evidence="3">
    <location>
        <begin position="33"/>
        <end position="89"/>
    </location>
</feature>
<dbReference type="GO" id="GO:0006955">
    <property type="term" value="P:immune response"/>
    <property type="evidence" value="ECO:0007669"/>
    <property type="project" value="InterPro"/>
</dbReference>
<dbReference type="SUPFAM" id="SSF54117">
    <property type="entry name" value="Interleukin 8-like chemokines"/>
    <property type="match status" value="1"/>
</dbReference>
<dbReference type="Gene3D" id="2.40.50.40">
    <property type="match status" value="1"/>
</dbReference>
<evidence type="ECO:0000259" key="3">
    <source>
        <dbReference type="Pfam" id="PF00048"/>
    </source>
</evidence>
<reference evidence="4" key="1">
    <citation type="submission" date="2025-08" db="UniProtKB">
        <authorList>
            <consortium name="Ensembl"/>
        </authorList>
    </citation>
    <scope>IDENTIFICATION</scope>
</reference>
<sequence>YTNTAQSSDTLYKHWTSSHTLPSIVLHISLSLCLCHGAGLNMVKPKLIEKIEIHPISPSCKNLEVVVTLKNNKGRRCLNTESLFTKFIIDRIAKKTRSAQ</sequence>
<keyword evidence="2" id="KW-0202">Cytokine</keyword>
<organism evidence="4 5">
    <name type="scientific">Cyprinus carpio</name>
    <name type="common">Common carp</name>
    <dbReference type="NCBI Taxonomy" id="7962"/>
    <lineage>
        <taxon>Eukaryota</taxon>
        <taxon>Metazoa</taxon>
        <taxon>Chordata</taxon>
        <taxon>Craniata</taxon>
        <taxon>Vertebrata</taxon>
        <taxon>Euteleostomi</taxon>
        <taxon>Actinopterygii</taxon>
        <taxon>Neopterygii</taxon>
        <taxon>Teleostei</taxon>
        <taxon>Ostariophysi</taxon>
        <taxon>Cypriniformes</taxon>
        <taxon>Cyprinidae</taxon>
        <taxon>Cyprininae</taxon>
        <taxon>Cyprinus</taxon>
    </lineage>
</organism>
<evidence type="ECO:0000313" key="4">
    <source>
        <dbReference type="Ensembl" id="ENSCCRP00015115085.1"/>
    </source>
</evidence>
<dbReference type="InterPro" id="IPR001811">
    <property type="entry name" value="Chemokine_IL8-like_dom"/>
</dbReference>
<dbReference type="GO" id="GO:0005615">
    <property type="term" value="C:extracellular space"/>
    <property type="evidence" value="ECO:0007669"/>
    <property type="project" value="UniProtKB-KW"/>
</dbReference>
<dbReference type="Proteomes" id="UP000694700">
    <property type="component" value="Unplaced"/>
</dbReference>
<dbReference type="Ensembl" id="ENSCCRT00015118738.1">
    <property type="protein sequence ID" value="ENSCCRP00015115085.1"/>
    <property type="gene ID" value="ENSCCRG00015045491.1"/>
</dbReference>
<dbReference type="AlphaFoldDB" id="A0A8C2B6L8"/>
<dbReference type="Pfam" id="PF00048">
    <property type="entry name" value="IL8"/>
    <property type="match status" value="1"/>
</dbReference>
<evidence type="ECO:0000313" key="5">
    <source>
        <dbReference type="Proteomes" id="UP000694700"/>
    </source>
</evidence>
<protein>
    <submittedName>
        <fullName evidence="4">Chemokine (C-X-C motif) ligand 11, duplicate 1</fullName>
    </submittedName>
</protein>
<dbReference type="GO" id="GO:0006952">
    <property type="term" value="P:defense response"/>
    <property type="evidence" value="ECO:0007669"/>
    <property type="project" value="InterPro"/>
</dbReference>
<evidence type="ECO:0000256" key="1">
    <source>
        <dbReference type="ARBA" id="ARBA00010665"/>
    </source>
</evidence>
<evidence type="ECO:0000256" key="2">
    <source>
        <dbReference type="ARBA" id="ARBA00022514"/>
    </source>
</evidence>
<accession>A0A8C2B6L8</accession>
<name>A0A8C2B6L8_CYPCA</name>
<proteinExistence type="inferred from homology"/>
<dbReference type="InterPro" id="IPR036048">
    <property type="entry name" value="Interleukin_8-like_sf"/>
</dbReference>
<dbReference type="InterPro" id="IPR033899">
    <property type="entry name" value="CXC_Chemokine_domain"/>
</dbReference>
<dbReference type="GO" id="GO:0008009">
    <property type="term" value="F:chemokine activity"/>
    <property type="evidence" value="ECO:0007669"/>
    <property type="project" value="InterPro"/>
</dbReference>
<comment type="similarity">
    <text evidence="1">Belongs to the intercrine alpha (chemokine CxC) family.</text>
</comment>